<organism evidence="2">
    <name type="scientific">bioreactor metagenome</name>
    <dbReference type="NCBI Taxonomy" id="1076179"/>
    <lineage>
        <taxon>unclassified sequences</taxon>
        <taxon>metagenomes</taxon>
        <taxon>ecological metagenomes</taxon>
    </lineage>
</organism>
<sequence>MSATTGSNRTFCGSTAAREISPTAPRSSAWPEPCARTLFSPPNSASNTPPADTPSARCGAISTTTGCSTFSSETSHIRRNIRTGRCSCRTADRKSSITSSTAPQTRGFRGRSPTRARRLPTSTTTESSTFSSARSIKATTASCSTMKAIGNSPTFPTPEESNANAPFRRHGATSTTTAARTSSPPGGSTGTSPRRKNS</sequence>
<feature type="compositionally biased region" description="Polar residues" evidence="1">
    <location>
        <begin position="1"/>
        <end position="13"/>
    </location>
</feature>
<protein>
    <submittedName>
        <fullName evidence="2">Uncharacterized protein</fullName>
    </submittedName>
</protein>
<evidence type="ECO:0000313" key="2">
    <source>
        <dbReference type="EMBL" id="MPN18658.1"/>
    </source>
</evidence>
<proteinExistence type="predicted"/>
<feature type="compositionally biased region" description="Low complexity" evidence="1">
    <location>
        <begin position="121"/>
        <end position="132"/>
    </location>
</feature>
<comment type="caution">
    <text evidence="2">The sequence shown here is derived from an EMBL/GenBank/DDBJ whole genome shotgun (WGS) entry which is preliminary data.</text>
</comment>
<feature type="region of interest" description="Disordered" evidence="1">
    <location>
        <begin position="1"/>
        <end position="56"/>
    </location>
</feature>
<feature type="compositionally biased region" description="Low complexity" evidence="1">
    <location>
        <begin position="172"/>
        <end position="192"/>
    </location>
</feature>
<gene>
    <name evidence="2" type="ORF">SDC9_166020</name>
</gene>
<feature type="region of interest" description="Disordered" evidence="1">
    <location>
        <begin position="88"/>
        <end position="198"/>
    </location>
</feature>
<dbReference type="AlphaFoldDB" id="A0A645FVW0"/>
<dbReference type="EMBL" id="VSSQ01066037">
    <property type="protein sequence ID" value="MPN18658.1"/>
    <property type="molecule type" value="Genomic_DNA"/>
</dbReference>
<reference evidence="2" key="1">
    <citation type="submission" date="2019-08" db="EMBL/GenBank/DDBJ databases">
        <authorList>
            <person name="Kucharzyk K."/>
            <person name="Murdoch R.W."/>
            <person name="Higgins S."/>
            <person name="Loffler F."/>
        </authorList>
    </citation>
    <scope>NUCLEOTIDE SEQUENCE</scope>
</reference>
<evidence type="ECO:0000256" key="1">
    <source>
        <dbReference type="SAM" id="MobiDB-lite"/>
    </source>
</evidence>
<accession>A0A645FVW0</accession>
<feature type="compositionally biased region" description="Basic residues" evidence="1">
    <location>
        <begin position="108"/>
        <end position="118"/>
    </location>
</feature>
<feature type="compositionally biased region" description="Polar residues" evidence="1">
    <location>
        <begin position="133"/>
        <end position="164"/>
    </location>
</feature>
<name>A0A645FVW0_9ZZZZ</name>
<feature type="compositionally biased region" description="Low complexity" evidence="1">
    <location>
        <begin position="40"/>
        <end position="50"/>
    </location>
</feature>